<dbReference type="AlphaFoldDB" id="A0A0A9FWH5"/>
<accession>A0A0A9FWH5</accession>
<name>A0A0A9FWH5_ARUDO</name>
<dbReference type="EMBL" id="GBRH01185173">
    <property type="protein sequence ID" value="JAE12723.1"/>
    <property type="molecule type" value="Transcribed_RNA"/>
</dbReference>
<evidence type="ECO:0000313" key="1">
    <source>
        <dbReference type="EMBL" id="JAE12723.1"/>
    </source>
</evidence>
<protein>
    <submittedName>
        <fullName evidence="1">Uncharacterized protein</fullName>
    </submittedName>
</protein>
<sequence length="29" mass="3534">MQLMQIRQKITHADVIQDPNMKLGRRRKK</sequence>
<organism evidence="1">
    <name type="scientific">Arundo donax</name>
    <name type="common">Giant reed</name>
    <name type="synonym">Donax arundinaceus</name>
    <dbReference type="NCBI Taxonomy" id="35708"/>
    <lineage>
        <taxon>Eukaryota</taxon>
        <taxon>Viridiplantae</taxon>
        <taxon>Streptophyta</taxon>
        <taxon>Embryophyta</taxon>
        <taxon>Tracheophyta</taxon>
        <taxon>Spermatophyta</taxon>
        <taxon>Magnoliopsida</taxon>
        <taxon>Liliopsida</taxon>
        <taxon>Poales</taxon>
        <taxon>Poaceae</taxon>
        <taxon>PACMAD clade</taxon>
        <taxon>Arundinoideae</taxon>
        <taxon>Arundineae</taxon>
        <taxon>Arundo</taxon>
    </lineage>
</organism>
<reference evidence="1" key="1">
    <citation type="submission" date="2014-09" db="EMBL/GenBank/DDBJ databases">
        <authorList>
            <person name="Magalhaes I.L.F."/>
            <person name="Oliveira U."/>
            <person name="Santos F.R."/>
            <person name="Vidigal T.H.D.A."/>
            <person name="Brescovit A.D."/>
            <person name="Santos A.J."/>
        </authorList>
    </citation>
    <scope>NUCLEOTIDE SEQUENCE</scope>
    <source>
        <tissue evidence="1">Shoot tissue taken approximately 20 cm above the soil surface</tissue>
    </source>
</reference>
<reference evidence="1" key="2">
    <citation type="journal article" date="2015" name="Data Brief">
        <title>Shoot transcriptome of the giant reed, Arundo donax.</title>
        <authorList>
            <person name="Barrero R.A."/>
            <person name="Guerrero F.D."/>
            <person name="Moolhuijzen P."/>
            <person name="Goolsby J.A."/>
            <person name="Tidwell J."/>
            <person name="Bellgard S.E."/>
            <person name="Bellgard M.I."/>
        </authorList>
    </citation>
    <scope>NUCLEOTIDE SEQUENCE</scope>
    <source>
        <tissue evidence="1">Shoot tissue taken approximately 20 cm above the soil surface</tissue>
    </source>
</reference>
<proteinExistence type="predicted"/>